<dbReference type="GO" id="GO:0022857">
    <property type="term" value="F:transmembrane transporter activity"/>
    <property type="evidence" value="ECO:0007669"/>
    <property type="project" value="InterPro"/>
</dbReference>
<evidence type="ECO:0000259" key="6">
    <source>
        <dbReference type="PROSITE" id="PS50850"/>
    </source>
</evidence>
<dbReference type="InterPro" id="IPR036259">
    <property type="entry name" value="MFS_trans_sf"/>
</dbReference>
<dbReference type="GO" id="GO:0016020">
    <property type="term" value="C:membrane"/>
    <property type="evidence" value="ECO:0007669"/>
    <property type="project" value="UniProtKB-SubCell"/>
</dbReference>
<evidence type="ECO:0000256" key="4">
    <source>
        <dbReference type="ARBA" id="ARBA00023136"/>
    </source>
</evidence>
<evidence type="ECO:0000256" key="5">
    <source>
        <dbReference type="SAM" id="Phobius"/>
    </source>
</evidence>
<dbReference type="Pfam" id="PF07690">
    <property type="entry name" value="MFS_1"/>
    <property type="match status" value="1"/>
</dbReference>
<keyword evidence="3 5" id="KW-1133">Transmembrane helix</keyword>
<feature type="transmembrane region" description="Helical" evidence="5">
    <location>
        <begin position="405"/>
        <end position="426"/>
    </location>
</feature>
<keyword evidence="2 5" id="KW-0812">Transmembrane</keyword>
<feature type="transmembrane region" description="Helical" evidence="5">
    <location>
        <begin position="108"/>
        <end position="127"/>
    </location>
</feature>
<dbReference type="RefSeq" id="XP_007671734.1">
    <property type="nucleotide sequence ID" value="XM_007673544.1"/>
</dbReference>
<dbReference type="Proteomes" id="UP000011761">
    <property type="component" value="Unassembled WGS sequence"/>
</dbReference>
<feature type="transmembrane region" description="Helical" evidence="5">
    <location>
        <begin position="69"/>
        <end position="88"/>
    </location>
</feature>
<feature type="transmembrane region" description="Helical" evidence="5">
    <location>
        <begin position="342"/>
        <end position="360"/>
    </location>
</feature>
<dbReference type="eggNOG" id="KOG0255">
    <property type="taxonomic scope" value="Eukaryota"/>
</dbReference>
<dbReference type="AlphaFoldDB" id="M2NM31"/>
<sequence length="516" mass="56380">MASSHHLSSEPSTPTSSIYTLSTVAEMKVPHHVAALLNDKGFVVDDDGVVTWAPNSRSHPRNWPLIRKTYDTCLICFLEFFMTLVSNTGSAAAESATHDGLDVSKETAIISFVFVYLMAQGVGGLVFPPIAEWFGGRLIYLTATFVFALSNLMICIWPVLPVVVVMRTISGFFSAILAVVACGSLENMWDSQGRIFVIHAWISSAVLGLSLGPTIATYISTSRWGWPFIYGFASIIAFFCAMLCLIMQESRPSRVLHIHVKRIGRRMKYASLKADIGNALPSVGHFVQTGLWHPVKLFFTDPLVTVVSILGAYVYGIVYLFSEALTDVFVTGFHMTTRQASLIYLATSVGIIFTFLPRFYDIHLAKQRQLTGRPPEPEDKLVGFYIAAPVQAIGYWFFALTVPPLAGATSPWAAILSLVLIGYGVVEFDTTLSGYLTDTYTSHAASANAPMSFLRAVLSGVFPLFGSQIFRKVGANNALFLLAGLATCFCGVAAMFGVAGRQIRERSSRRVVGLPR</sequence>
<gene>
    <name evidence="7" type="ORF">BAUCODRAFT_172894</name>
</gene>
<dbReference type="OMA" id="CAYLTDT"/>
<comment type="subcellular location">
    <subcellularLocation>
        <location evidence="1">Membrane</location>
        <topology evidence="1">Multi-pass membrane protein</topology>
    </subcellularLocation>
</comment>
<dbReference type="PANTHER" id="PTHR23502:SF157">
    <property type="entry name" value="MAJOR FACILITATOR SUPERFAMILY (MFS) PROFILE DOMAIN-CONTAINING PROTEIN-RELATED"/>
    <property type="match status" value="1"/>
</dbReference>
<feature type="transmembrane region" description="Helical" evidence="5">
    <location>
        <begin position="139"/>
        <end position="159"/>
    </location>
</feature>
<evidence type="ECO:0000313" key="8">
    <source>
        <dbReference type="Proteomes" id="UP000011761"/>
    </source>
</evidence>
<organism evidence="7 8">
    <name type="scientific">Baudoinia panamericana (strain UAMH 10762)</name>
    <name type="common">Angels' share fungus</name>
    <name type="synonym">Baudoinia compniacensis (strain UAMH 10762)</name>
    <dbReference type="NCBI Taxonomy" id="717646"/>
    <lineage>
        <taxon>Eukaryota</taxon>
        <taxon>Fungi</taxon>
        <taxon>Dikarya</taxon>
        <taxon>Ascomycota</taxon>
        <taxon>Pezizomycotina</taxon>
        <taxon>Dothideomycetes</taxon>
        <taxon>Dothideomycetidae</taxon>
        <taxon>Mycosphaerellales</taxon>
        <taxon>Teratosphaeriaceae</taxon>
        <taxon>Baudoinia</taxon>
    </lineage>
</organism>
<feature type="transmembrane region" description="Helical" evidence="5">
    <location>
        <begin position="447"/>
        <end position="466"/>
    </location>
</feature>
<feature type="transmembrane region" description="Helical" evidence="5">
    <location>
        <begin position="381"/>
        <end position="399"/>
    </location>
</feature>
<dbReference type="KEGG" id="bcom:BAUCODRAFT_172894"/>
<name>M2NM31_BAUPA</name>
<feature type="transmembrane region" description="Helical" evidence="5">
    <location>
        <begin position="195"/>
        <end position="216"/>
    </location>
</feature>
<reference evidence="7 8" key="1">
    <citation type="journal article" date="2012" name="PLoS Pathog.">
        <title>Diverse lifestyles and strategies of plant pathogenesis encoded in the genomes of eighteen Dothideomycetes fungi.</title>
        <authorList>
            <person name="Ohm R.A."/>
            <person name="Feau N."/>
            <person name="Henrissat B."/>
            <person name="Schoch C.L."/>
            <person name="Horwitz B.A."/>
            <person name="Barry K.W."/>
            <person name="Condon B.J."/>
            <person name="Copeland A.C."/>
            <person name="Dhillon B."/>
            <person name="Glaser F."/>
            <person name="Hesse C.N."/>
            <person name="Kosti I."/>
            <person name="LaButti K."/>
            <person name="Lindquist E.A."/>
            <person name="Lucas S."/>
            <person name="Salamov A.A."/>
            <person name="Bradshaw R.E."/>
            <person name="Ciuffetti L."/>
            <person name="Hamelin R.C."/>
            <person name="Kema G.H.J."/>
            <person name="Lawrence C."/>
            <person name="Scott J.A."/>
            <person name="Spatafora J.W."/>
            <person name="Turgeon B.G."/>
            <person name="de Wit P.J.G.M."/>
            <person name="Zhong S."/>
            <person name="Goodwin S.B."/>
            <person name="Grigoriev I.V."/>
        </authorList>
    </citation>
    <scope>NUCLEOTIDE SEQUENCE [LARGE SCALE GENOMIC DNA]</scope>
    <source>
        <strain evidence="7 8">UAMH 10762</strain>
    </source>
</reference>
<dbReference type="Gene3D" id="1.20.1250.20">
    <property type="entry name" value="MFS general substrate transporter like domains"/>
    <property type="match status" value="1"/>
</dbReference>
<evidence type="ECO:0000313" key="7">
    <source>
        <dbReference type="EMBL" id="EMD00550.1"/>
    </source>
</evidence>
<feature type="transmembrane region" description="Helical" evidence="5">
    <location>
        <begin position="228"/>
        <end position="247"/>
    </location>
</feature>
<dbReference type="PANTHER" id="PTHR23502">
    <property type="entry name" value="MAJOR FACILITATOR SUPERFAMILY"/>
    <property type="match status" value="1"/>
</dbReference>
<feature type="transmembrane region" description="Helical" evidence="5">
    <location>
        <begin position="303"/>
        <end position="322"/>
    </location>
</feature>
<proteinExistence type="predicted"/>
<evidence type="ECO:0000256" key="1">
    <source>
        <dbReference type="ARBA" id="ARBA00004141"/>
    </source>
</evidence>
<keyword evidence="4 5" id="KW-0472">Membrane</keyword>
<dbReference type="GeneID" id="19109449"/>
<dbReference type="InterPro" id="IPR020846">
    <property type="entry name" value="MFS_dom"/>
</dbReference>
<evidence type="ECO:0000256" key="2">
    <source>
        <dbReference type="ARBA" id="ARBA00022692"/>
    </source>
</evidence>
<keyword evidence="8" id="KW-1185">Reference proteome</keyword>
<dbReference type="OrthoDB" id="5410178at2759"/>
<evidence type="ECO:0000256" key="3">
    <source>
        <dbReference type="ARBA" id="ARBA00022989"/>
    </source>
</evidence>
<dbReference type="EMBL" id="KB445550">
    <property type="protein sequence ID" value="EMD00550.1"/>
    <property type="molecule type" value="Genomic_DNA"/>
</dbReference>
<feature type="domain" description="Major facilitator superfamily (MFS) profile" evidence="6">
    <location>
        <begin position="72"/>
        <end position="502"/>
    </location>
</feature>
<dbReference type="HOGENOM" id="CLU_008455_0_1_1"/>
<dbReference type="PROSITE" id="PS50850">
    <property type="entry name" value="MFS"/>
    <property type="match status" value="1"/>
</dbReference>
<protein>
    <recommendedName>
        <fullName evidence="6">Major facilitator superfamily (MFS) profile domain-containing protein</fullName>
    </recommendedName>
</protein>
<feature type="transmembrane region" description="Helical" evidence="5">
    <location>
        <begin position="478"/>
        <end position="500"/>
    </location>
</feature>
<accession>M2NM31</accession>
<dbReference type="SUPFAM" id="SSF103473">
    <property type="entry name" value="MFS general substrate transporter"/>
    <property type="match status" value="1"/>
</dbReference>
<dbReference type="InterPro" id="IPR011701">
    <property type="entry name" value="MFS"/>
</dbReference>
<feature type="transmembrane region" description="Helical" evidence="5">
    <location>
        <begin position="165"/>
        <end position="183"/>
    </location>
</feature>